<protein>
    <submittedName>
        <fullName evidence="1">Uncharacterized protein</fullName>
    </submittedName>
</protein>
<dbReference type="Proteomes" id="UP000063699">
    <property type="component" value="Chromosome"/>
</dbReference>
<name>A0A0N9HXT8_9PSEU</name>
<keyword evidence="2" id="KW-1185">Reference proteome</keyword>
<organism evidence="1 2">
    <name type="scientific">Kibdelosporangium phytohabitans</name>
    <dbReference type="NCBI Taxonomy" id="860235"/>
    <lineage>
        <taxon>Bacteria</taxon>
        <taxon>Bacillati</taxon>
        <taxon>Actinomycetota</taxon>
        <taxon>Actinomycetes</taxon>
        <taxon>Pseudonocardiales</taxon>
        <taxon>Pseudonocardiaceae</taxon>
        <taxon>Kibdelosporangium</taxon>
    </lineage>
</organism>
<dbReference type="KEGG" id="kphy:AOZ06_15925"/>
<dbReference type="OrthoDB" id="3699454at2"/>
<accession>A0A0N9HXT8</accession>
<dbReference type="STRING" id="860235.AOZ06_15925"/>
<evidence type="ECO:0000313" key="1">
    <source>
        <dbReference type="EMBL" id="ALG08197.1"/>
    </source>
</evidence>
<sequence>MWVSDVTPGSVHDLAAVRTQVLGALYWAYSRLDLPTSAENGYDHASIGVHTPVKHLPATRS</sequence>
<dbReference type="RefSeq" id="WP_054290104.1">
    <property type="nucleotide sequence ID" value="NZ_CP012752.1"/>
</dbReference>
<reference evidence="1 2" key="1">
    <citation type="submission" date="2015-07" db="EMBL/GenBank/DDBJ databases">
        <title>Genome sequencing of Kibdelosporangium phytohabitans.</title>
        <authorList>
            <person name="Qin S."/>
            <person name="Xing K."/>
        </authorList>
    </citation>
    <scope>NUCLEOTIDE SEQUENCE [LARGE SCALE GENOMIC DNA]</scope>
    <source>
        <strain evidence="1 2">KLBMP1111</strain>
    </source>
</reference>
<proteinExistence type="predicted"/>
<dbReference type="EMBL" id="CP012752">
    <property type="protein sequence ID" value="ALG08197.1"/>
    <property type="molecule type" value="Genomic_DNA"/>
</dbReference>
<dbReference type="AlphaFoldDB" id="A0A0N9HXT8"/>
<gene>
    <name evidence="1" type="ORF">AOZ06_15925</name>
</gene>
<evidence type="ECO:0000313" key="2">
    <source>
        <dbReference type="Proteomes" id="UP000063699"/>
    </source>
</evidence>